<accession>A0A448S1F5</accession>
<dbReference type="InterPro" id="IPR024432">
    <property type="entry name" value="Put_RecE_PDDEXK-like_dom"/>
</dbReference>
<evidence type="ECO:0000259" key="2">
    <source>
        <dbReference type="Pfam" id="PF12684"/>
    </source>
</evidence>
<proteinExistence type="predicted"/>
<dbReference type="EMBL" id="LR134493">
    <property type="protein sequence ID" value="VEI61607.1"/>
    <property type="molecule type" value="Genomic_DNA"/>
</dbReference>
<protein>
    <submittedName>
        <fullName evidence="3">Exodeoxyribonuclease 8</fullName>
        <ecNumber evidence="3">3.1.11.-</ecNumber>
    </submittedName>
</protein>
<keyword evidence="3" id="KW-0378">Hydrolase</keyword>
<dbReference type="InterPro" id="IPR021229">
    <property type="entry name" value="DUF2800"/>
</dbReference>
<evidence type="ECO:0000256" key="1">
    <source>
        <dbReference type="SAM" id="MobiDB-lite"/>
    </source>
</evidence>
<reference evidence="3 4" key="1">
    <citation type="submission" date="2018-12" db="EMBL/GenBank/DDBJ databases">
        <authorList>
            <consortium name="Pathogen Informatics"/>
        </authorList>
    </citation>
    <scope>NUCLEOTIDE SEQUENCE [LARGE SCALE GENOMIC DNA]</scope>
    <source>
        <strain evidence="3 4">NCTC10036</strain>
    </source>
</reference>
<dbReference type="Pfam" id="PF10926">
    <property type="entry name" value="DUF2800"/>
    <property type="match status" value="1"/>
</dbReference>
<evidence type="ECO:0000313" key="4">
    <source>
        <dbReference type="Proteomes" id="UP000281904"/>
    </source>
</evidence>
<evidence type="ECO:0000313" key="3">
    <source>
        <dbReference type="EMBL" id="VEI61607.1"/>
    </source>
</evidence>
<dbReference type="Pfam" id="PF12684">
    <property type="entry name" value="DUF3799"/>
    <property type="match status" value="1"/>
</dbReference>
<name>A0A448S1F5_SERRU</name>
<dbReference type="InterPro" id="IPR011604">
    <property type="entry name" value="PDDEXK-like_dom_sf"/>
</dbReference>
<feature type="compositionally biased region" description="Acidic residues" evidence="1">
    <location>
        <begin position="437"/>
        <end position="451"/>
    </location>
</feature>
<dbReference type="GO" id="GO:0016787">
    <property type="term" value="F:hydrolase activity"/>
    <property type="evidence" value="ECO:0007669"/>
    <property type="project" value="UniProtKB-KW"/>
</dbReference>
<sequence>MKPGIYLDISNEDYHAGEGVSKSQLDLLAKSPALLTWVKQAPEDEEKKAALDMGTALHCLLLEPDEFEKRFIIAPEFNRRTNAGKEAEAEFLKDCEQTGKTVMTAEEGRKLRLMRESAMAHPVAKWMLEAHGHCEVSMYWNDESTGELCRIRPDKWLPDHRIIIDVKKVADMDRFARHVDEFRYHVQNAMYCEGALRTTGEQHSFVFLAVSESIDCGRYPVRVFELDPHDAAAGNALFRRDLNTYHRCRQSDEWRGIETLKRPDWARKQDKEIMDIEEQNAQSQVLEDFEVISTPLDLPVADFLEKVPLLTPEQLAEVFSHVDRIEAVCEAVRYRVGNALKSGQMIPGFKLVAPSSSDPEWSNTAEAEELLKSFRLKQDQMYNQTVITPSQAEELLKKDSPRRWTKVEALITHAEGEPIVAPESDPRPAMNIKPENDFNDVSDDAFAESLI</sequence>
<feature type="region of interest" description="Disordered" evidence="1">
    <location>
        <begin position="415"/>
        <end position="451"/>
    </location>
</feature>
<dbReference type="Proteomes" id="UP000281904">
    <property type="component" value="Chromosome"/>
</dbReference>
<dbReference type="EC" id="3.1.11.-" evidence="3"/>
<feature type="domain" description="Putative exodeoxyribonuclease 8 PDDEXK-like" evidence="2">
    <location>
        <begin position="21"/>
        <end position="254"/>
    </location>
</feature>
<dbReference type="AlphaFoldDB" id="A0A448S1F5"/>
<organism evidence="3 4">
    <name type="scientific">Serratia rubidaea</name>
    <name type="common">Serratia marinorubra</name>
    <dbReference type="NCBI Taxonomy" id="61652"/>
    <lineage>
        <taxon>Bacteria</taxon>
        <taxon>Pseudomonadati</taxon>
        <taxon>Pseudomonadota</taxon>
        <taxon>Gammaproteobacteria</taxon>
        <taxon>Enterobacterales</taxon>
        <taxon>Yersiniaceae</taxon>
        <taxon>Serratia</taxon>
    </lineage>
</organism>
<gene>
    <name evidence="3" type="primary">recE</name>
    <name evidence="3" type="ORF">NCTC10036_00592</name>
</gene>
<dbReference type="Gene3D" id="3.90.320.10">
    <property type="match status" value="1"/>
</dbReference>